<dbReference type="EMBL" id="KU686204">
    <property type="protein sequence ID" value="AOV60305.1"/>
    <property type="molecule type" value="Genomic_DNA"/>
</dbReference>
<evidence type="ECO:0000313" key="4">
    <source>
        <dbReference type="EMBL" id="AOV60762.1"/>
    </source>
</evidence>
<dbReference type="EMBL" id="KU686205">
    <property type="protein sequence ID" value="AOV60533.1"/>
    <property type="molecule type" value="Genomic_DNA"/>
</dbReference>
<organism evidence="4 5">
    <name type="scientific">Synechococcus phage S-CAM9</name>
    <dbReference type="NCBI Taxonomy" id="1883369"/>
    <lineage>
        <taxon>Viruses</taxon>
        <taxon>Duplodnaviria</taxon>
        <taxon>Heunggongvirae</taxon>
        <taxon>Uroviricota</taxon>
        <taxon>Caudoviricetes</taxon>
        <taxon>Pantevenvirales</taxon>
        <taxon>Kyanoviridae</taxon>
        <taxon>Kanaloavirus</taxon>
        <taxon>Kanaloavirus scam9</taxon>
    </lineage>
</organism>
<reference evidence="5 6" key="1">
    <citation type="journal article" date="2016" name="Virology">
        <title>The genomic content and context of auxiliary metabolic genes in marine cyanomyoviruses.</title>
        <authorList>
            <person name="Crummett L.T."/>
            <person name="Puxty R.J."/>
            <person name="Weihe C."/>
            <person name="Marston M.F."/>
            <person name="Martiny J.B."/>
        </authorList>
    </citation>
    <scope>NUCLEOTIDE SEQUENCE [LARGE SCALE GENOMIC DNA]</scope>
    <source>
        <strain evidence="2">0808SB05</strain>
        <strain evidence="3">0908SB82</strain>
        <strain evidence="4">1109NB16</strain>
    </source>
</reference>
<dbReference type="EMBL" id="KU686206">
    <property type="protein sequence ID" value="AOV60762.1"/>
    <property type="molecule type" value="Genomic_DNA"/>
</dbReference>
<keyword evidence="5" id="KW-1185">Reference proteome</keyword>
<proteinExistence type="predicted"/>
<dbReference type="RefSeq" id="YP_009322594.1">
    <property type="nucleotide sequence ID" value="NC_031922.1"/>
</dbReference>
<evidence type="ECO:0000313" key="5">
    <source>
        <dbReference type="Proteomes" id="UP000202784"/>
    </source>
</evidence>
<accession>A0A1D8KQ81</accession>
<gene>
    <name evidence="4" type="ORF">N161109_159</name>
    <name evidence="2" type="ORF">S050808_158</name>
    <name evidence="3" type="ORF">S820908_158</name>
</gene>
<dbReference type="Proteomes" id="UP000240393">
    <property type="component" value="Segment"/>
</dbReference>
<dbReference type="KEGG" id="vg:30307743"/>
<feature type="region of interest" description="Disordered" evidence="1">
    <location>
        <begin position="23"/>
        <end position="51"/>
    </location>
</feature>
<evidence type="ECO:0000313" key="2">
    <source>
        <dbReference type="EMBL" id="AOV60305.1"/>
    </source>
</evidence>
<evidence type="ECO:0000313" key="3">
    <source>
        <dbReference type="EMBL" id="AOV60533.1"/>
    </source>
</evidence>
<evidence type="ECO:0000256" key="1">
    <source>
        <dbReference type="SAM" id="MobiDB-lite"/>
    </source>
</evidence>
<sequence>MDKRLDKVIQYFREEGMSVGASGFTADAPAEGPRAGFDPSLGRIDRRKKKNKNYPTELTKFYNKLMKYKGDVYKATK</sequence>
<name>A0A1D8KQ81_9CAUD</name>
<dbReference type="GeneID" id="30307743"/>
<protein>
    <submittedName>
        <fullName evidence="4">Uncharacterized protein</fullName>
    </submittedName>
</protein>
<dbReference type="Proteomes" id="UP000241903">
    <property type="component" value="Segment"/>
</dbReference>
<evidence type="ECO:0000313" key="6">
    <source>
        <dbReference type="Proteomes" id="UP000240393"/>
    </source>
</evidence>
<dbReference type="Proteomes" id="UP000202784">
    <property type="component" value="Segment"/>
</dbReference>